<protein>
    <submittedName>
        <fullName evidence="1">DUF4256 domain-containing protein</fullName>
    </submittedName>
</protein>
<dbReference type="InterPro" id="IPR025352">
    <property type="entry name" value="DUF4256"/>
</dbReference>
<name>A0ABW4QHA1_9BACL</name>
<evidence type="ECO:0000313" key="1">
    <source>
        <dbReference type="EMBL" id="MFD1862982.1"/>
    </source>
</evidence>
<dbReference type="EMBL" id="JBHUFW010000005">
    <property type="protein sequence ID" value="MFD1862982.1"/>
    <property type="molecule type" value="Genomic_DNA"/>
</dbReference>
<dbReference type="RefSeq" id="WP_204891887.1">
    <property type="nucleotide sequence ID" value="NZ_JBHUFW010000005.1"/>
</dbReference>
<accession>A0ABW4QHA1</accession>
<comment type="caution">
    <text evidence="1">The sequence shown here is derived from an EMBL/GenBank/DDBJ whole genome shotgun (WGS) entry which is preliminary data.</text>
</comment>
<gene>
    <name evidence="1" type="ORF">ACFSDB_08560</name>
</gene>
<keyword evidence="2" id="KW-1185">Reference proteome</keyword>
<organism evidence="1 2">
    <name type="scientific">Planococcus chinensis</name>
    <dbReference type="NCBI Taxonomy" id="272917"/>
    <lineage>
        <taxon>Bacteria</taxon>
        <taxon>Bacillati</taxon>
        <taxon>Bacillota</taxon>
        <taxon>Bacilli</taxon>
        <taxon>Bacillales</taxon>
        <taxon>Caryophanaceae</taxon>
        <taxon>Planococcus</taxon>
    </lineage>
</organism>
<sequence>MAKTNGEQATKELDAAAREELISTLKERFEENIHRHENFVWAEVQAKLEKDPEKLWSLHEMERTGGEPDVVDYDAETGEYVFFDCAAESPAGRRSVCYDPEALEARKKNKPEHSAIGMAREMGIELLTEEQFRFLQTLGHFDQKTSSWVQTPDEVRTRGGALFCDYRYGQVFLYHNGADSYYGARGFRGALRV</sequence>
<dbReference type="Pfam" id="PF14066">
    <property type="entry name" value="DUF4256"/>
    <property type="match status" value="1"/>
</dbReference>
<evidence type="ECO:0000313" key="2">
    <source>
        <dbReference type="Proteomes" id="UP001597273"/>
    </source>
</evidence>
<reference evidence="2" key="1">
    <citation type="journal article" date="2019" name="Int. J. Syst. Evol. Microbiol.">
        <title>The Global Catalogue of Microorganisms (GCM) 10K type strain sequencing project: providing services to taxonomists for standard genome sequencing and annotation.</title>
        <authorList>
            <consortium name="The Broad Institute Genomics Platform"/>
            <consortium name="The Broad Institute Genome Sequencing Center for Infectious Disease"/>
            <person name="Wu L."/>
            <person name="Ma J."/>
        </authorList>
    </citation>
    <scope>NUCLEOTIDE SEQUENCE [LARGE SCALE GENOMIC DNA]</scope>
    <source>
        <strain evidence="2">CGMCC 1.15475</strain>
    </source>
</reference>
<dbReference type="Proteomes" id="UP001597273">
    <property type="component" value="Unassembled WGS sequence"/>
</dbReference>
<proteinExistence type="predicted"/>